<reference evidence="3 4" key="1">
    <citation type="submission" date="2015-09" db="EMBL/GenBank/DDBJ databases">
        <title>Genome sequencing project for genomic taxonomy and phylogenomics of Bacillus-like bacteria.</title>
        <authorList>
            <person name="Liu B."/>
            <person name="Wang J."/>
            <person name="Zhu Y."/>
            <person name="Liu G."/>
            <person name="Chen Q."/>
            <person name="Chen Z."/>
            <person name="Lan J."/>
            <person name="Che J."/>
            <person name="Ge C."/>
            <person name="Shi H."/>
            <person name="Pan Z."/>
            <person name="Liu X."/>
        </authorList>
    </citation>
    <scope>NUCLEOTIDE SEQUENCE [LARGE SCALE GENOMIC DNA]</scope>
    <source>
        <strain evidence="3 4">FJAT-18043</strain>
    </source>
</reference>
<evidence type="ECO:0000313" key="4">
    <source>
        <dbReference type="Proteomes" id="UP000050996"/>
    </source>
</evidence>
<dbReference type="SUPFAM" id="SSF46894">
    <property type="entry name" value="C-terminal effector domain of the bipartite response regulators"/>
    <property type="match status" value="1"/>
</dbReference>
<proteinExistence type="predicted"/>
<dbReference type="InterPro" id="IPR016032">
    <property type="entry name" value="Sig_transdc_resp-reg_C-effctor"/>
</dbReference>
<evidence type="ECO:0000313" key="3">
    <source>
        <dbReference type="EMBL" id="KQL21764.1"/>
    </source>
</evidence>
<dbReference type="GO" id="GO:0003677">
    <property type="term" value="F:DNA binding"/>
    <property type="evidence" value="ECO:0007669"/>
    <property type="project" value="InterPro"/>
</dbReference>
<dbReference type="GO" id="GO:0006355">
    <property type="term" value="P:regulation of DNA-templated transcription"/>
    <property type="evidence" value="ECO:0007669"/>
    <property type="project" value="InterPro"/>
</dbReference>
<dbReference type="STRING" id="1637975.AN957_02930"/>
<dbReference type="EMBL" id="LJIX01000006">
    <property type="protein sequence ID" value="KQL21764.1"/>
    <property type="molecule type" value="Genomic_DNA"/>
</dbReference>
<accession>A0A0Q3SQJ1</accession>
<sequence length="135" mass="15300">MMNSIKILRDSMKDAGEGLTAQYGDQAGMPKAQGTTSDPVYREAVRRGKRFGVINKYEAKISTIQDRMHLIKDDRELEVLHWLLEGKSYRWIALHMGLSHSHIRRIRDCIVDQLSDTNVPNVPNGDTCTEVKSAC</sequence>
<gene>
    <name evidence="3" type="ORF">AN957_02930</name>
</gene>
<dbReference type="Proteomes" id="UP000050996">
    <property type="component" value="Unassembled WGS sequence"/>
</dbReference>
<comment type="caution">
    <text evidence="3">The sequence shown here is derived from an EMBL/GenBank/DDBJ whole genome shotgun (WGS) entry which is preliminary data.</text>
</comment>
<name>A0A0Q3SQJ1_9BACI</name>
<keyword evidence="1" id="KW-0805">Transcription regulation</keyword>
<keyword evidence="4" id="KW-1185">Reference proteome</keyword>
<evidence type="ECO:0008006" key="5">
    <source>
        <dbReference type="Google" id="ProtNLM"/>
    </source>
</evidence>
<dbReference type="Gene3D" id="1.10.10.10">
    <property type="entry name" value="Winged helix-like DNA-binding domain superfamily/Winged helix DNA-binding domain"/>
    <property type="match status" value="1"/>
</dbReference>
<organism evidence="3 4">
    <name type="scientific">Cytobacillus solani</name>
    <dbReference type="NCBI Taxonomy" id="1637975"/>
    <lineage>
        <taxon>Bacteria</taxon>
        <taxon>Bacillati</taxon>
        <taxon>Bacillota</taxon>
        <taxon>Bacilli</taxon>
        <taxon>Bacillales</taxon>
        <taxon>Bacillaceae</taxon>
        <taxon>Cytobacillus</taxon>
    </lineage>
</organism>
<dbReference type="InterPro" id="IPR036388">
    <property type="entry name" value="WH-like_DNA-bd_sf"/>
</dbReference>
<evidence type="ECO:0000256" key="2">
    <source>
        <dbReference type="ARBA" id="ARBA00023163"/>
    </source>
</evidence>
<dbReference type="AlphaFoldDB" id="A0A0Q3SQJ1"/>
<dbReference type="PATRIC" id="fig|1637975.4.peg.247"/>
<protein>
    <recommendedName>
        <fullName evidence="5">HTH luxR-type domain-containing protein</fullName>
    </recommendedName>
</protein>
<evidence type="ECO:0000256" key="1">
    <source>
        <dbReference type="ARBA" id="ARBA00023015"/>
    </source>
</evidence>
<keyword evidence="2" id="KW-0804">Transcription</keyword>